<evidence type="ECO:0000256" key="2">
    <source>
        <dbReference type="SAM" id="SignalP"/>
    </source>
</evidence>
<keyword evidence="2" id="KW-0732">Signal</keyword>
<evidence type="ECO:0000256" key="1">
    <source>
        <dbReference type="SAM" id="MobiDB-lite"/>
    </source>
</evidence>
<keyword evidence="4" id="KW-1185">Reference proteome</keyword>
<dbReference type="EMBL" id="CM017884">
    <property type="protein sequence ID" value="KAG1366249.1"/>
    <property type="molecule type" value="Genomic_DNA"/>
</dbReference>
<feature type="compositionally biased region" description="Polar residues" evidence="1">
    <location>
        <begin position="77"/>
        <end position="86"/>
    </location>
</feature>
<gene>
    <name evidence="3" type="ORF">COCNU_13G000390</name>
</gene>
<comment type="caution">
    <text evidence="3">The sequence shown here is derived from an EMBL/GenBank/DDBJ whole genome shotgun (WGS) entry which is preliminary data.</text>
</comment>
<dbReference type="OrthoDB" id="695283at2759"/>
<feature type="compositionally biased region" description="Basic and acidic residues" evidence="1">
    <location>
        <begin position="63"/>
        <end position="75"/>
    </location>
</feature>
<feature type="chain" id="PRO_5035480657" evidence="2">
    <location>
        <begin position="20"/>
        <end position="86"/>
    </location>
</feature>
<dbReference type="AlphaFoldDB" id="A0A8K0ITU8"/>
<evidence type="ECO:0000313" key="4">
    <source>
        <dbReference type="Proteomes" id="UP000797356"/>
    </source>
</evidence>
<feature type="signal peptide" evidence="2">
    <location>
        <begin position="1"/>
        <end position="19"/>
    </location>
</feature>
<organism evidence="3 4">
    <name type="scientific">Cocos nucifera</name>
    <name type="common">Coconut palm</name>
    <dbReference type="NCBI Taxonomy" id="13894"/>
    <lineage>
        <taxon>Eukaryota</taxon>
        <taxon>Viridiplantae</taxon>
        <taxon>Streptophyta</taxon>
        <taxon>Embryophyta</taxon>
        <taxon>Tracheophyta</taxon>
        <taxon>Spermatophyta</taxon>
        <taxon>Magnoliopsida</taxon>
        <taxon>Liliopsida</taxon>
        <taxon>Arecaceae</taxon>
        <taxon>Arecoideae</taxon>
        <taxon>Cocoseae</taxon>
        <taxon>Attaleinae</taxon>
        <taxon>Cocos</taxon>
    </lineage>
</organism>
<sequence length="86" mass="9661">MKCPKLVLMISIVYLILKASPLLVSVKVGKYSSGSASKETPKERWRAVDSISFQYGKFGRGSNRREQGFQEEKRFSPTGSNPLHNL</sequence>
<protein>
    <submittedName>
        <fullName evidence="3">Uncharacterized protein</fullName>
    </submittedName>
</protein>
<accession>A0A8K0ITU8</accession>
<proteinExistence type="predicted"/>
<evidence type="ECO:0000313" key="3">
    <source>
        <dbReference type="EMBL" id="KAG1366249.1"/>
    </source>
</evidence>
<reference evidence="3" key="1">
    <citation type="journal article" date="2017" name="Gigascience">
        <title>The genome draft of coconut (Cocos nucifera).</title>
        <authorList>
            <person name="Xiao Y."/>
            <person name="Xu P."/>
            <person name="Fan H."/>
            <person name="Baudouin L."/>
            <person name="Xia W."/>
            <person name="Bocs S."/>
            <person name="Xu J."/>
            <person name="Li Q."/>
            <person name="Guo A."/>
            <person name="Zhou L."/>
            <person name="Li J."/>
            <person name="Wu Y."/>
            <person name="Ma Z."/>
            <person name="Armero A."/>
            <person name="Issali A.E."/>
            <person name="Liu N."/>
            <person name="Peng M."/>
            <person name="Yang Y."/>
        </authorList>
    </citation>
    <scope>NUCLEOTIDE SEQUENCE</scope>
    <source>
        <tissue evidence="3">Spear leaf of Hainan Tall coconut</tissue>
    </source>
</reference>
<dbReference type="Proteomes" id="UP000797356">
    <property type="component" value="Chromosome 13"/>
</dbReference>
<feature type="region of interest" description="Disordered" evidence="1">
    <location>
        <begin position="57"/>
        <end position="86"/>
    </location>
</feature>
<name>A0A8K0ITU8_COCNU</name>
<reference evidence="3" key="2">
    <citation type="submission" date="2019-07" db="EMBL/GenBank/DDBJ databases">
        <authorList>
            <person name="Yang Y."/>
            <person name="Bocs S."/>
            <person name="Baudouin L."/>
        </authorList>
    </citation>
    <scope>NUCLEOTIDE SEQUENCE</scope>
    <source>
        <tissue evidence="3">Spear leaf of Hainan Tall coconut</tissue>
    </source>
</reference>